<dbReference type="EMBL" id="AUSU01002990">
    <property type="protein sequence ID" value="EPS67662.1"/>
    <property type="molecule type" value="Genomic_DNA"/>
</dbReference>
<proteinExistence type="predicted"/>
<sequence length="191" mass="21454">DAKLQHRNTNLVNALLQLHKEVSPKLLTYAADFSHSCPEIAFSIATVCRLLASALACWPIYGWTPDLFQFLLDGLHADTLLALGPKEACSLFCLLNDFLPDEGFWLWKRGMPMMCSLQAMSLGTLLGPGKEKQINWHLVPENTEKLLSQLCPKLESLGEITRHCAITMSIVLQDYLRVFVIRTAHLNVDYA</sequence>
<protein>
    <submittedName>
        <fullName evidence="1">Uncharacterized protein</fullName>
    </submittedName>
</protein>
<dbReference type="PANTHER" id="PTHR23185:SF0">
    <property type="entry name" value="PROTEIN VIRILIZER HOMOLOG"/>
    <property type="match status" value="1"/>
</dbReference>
<name>S8E5L9_9LAMI</name>
<accession>S8E5L9</accession>
<dbReference type="AlphaFoldDB" id="S8E5L9"/>
<comment type="caution">
    <text evidence="1">The sequence shown here is derived from an EMBL/GenBank/DDBJ whole genome shotgun (WGS) entry which is preliminary data.</text>
</comment>
<dbReference type="OrthoDB" id="2011702at2759"/>
<dbReference type="GO" id="GO:0003723">
    <property type="term" value="F:RNA binding"/>
    <property type="evidence" value="ECO:0007669"/>
    <property type="project" value="TreeGrafter"/>
</dbReference>
<evidence type="ECO:0000313" key="2">
    <source>
        <dbReference type="Proteomes" id="UP000015453"/>
    </source>
</evidence>
<dbReference type="GO" id="GO:0036396">
    <property type="term" value="C:RNA N6-methyladenosine methyltransferase complex"/>
    <property type="evidence" value="ECO:0007669"/>
    <property type="project" value="TreeGrafter"/>
</dbReference>
<reference evidence="1 2" key="1">
    <citation type="journal article" date="2013" name="BMC Genomics">
        <title>The miniature genome of a carnivorous plant Genlisea aurea contains a low number of genes and short non-coding sequences.</title>
        <authorList>
            <person name="Leushkin E.V."/>
            <person name="Sutormin R.A."/>
            <person name="Nabieva E.R."/>
            <person name="Penin A.A."/>
            <person name="Kondrashov A.S."/>
            <person name="Logacheva M.D."/>
        </authorList>
    </citation>
    <scope>NUCLEOTIDE SEQUENCE [LARGE SCALE GENOMIC DNA]</scope>
</reference>
<feature type="non-terminal residue" evidence="1">
    <location>
        <position position="191"/>
    </location>
</feature>
<dbReference type="Proteomes" id="UP000015453">
    <property type="component" value="Unassembled WGS sequence"/>
</dbReference>
<gene>
    <name evidence="1" type="ORF">M569_07111</name>
</gene>
<evidence type="ECO:0000313" key="1">
    <source>
        <dbReference type="EMBL" id="EPS67662.1"/>
    </source>
</evidence>
<dbReference type="InterPro" id="IPR026736">
    <property type="entry name" value="Virilizer"/>
</dbReference>
<dbReference type="PANTHER" id="PTHR23185">
    <property type="entry name" value="PROTEIN VIRILIZER HOMOLOG"/>
    <property type="match status" value="1"/>
</dbReference>
<keyword evidence="2" id="KW-1185">Reference proteome</keyword>
<organism evidence="1 2">
    <name type="scientific">Genlisea aurea</name>
    <dbReference type="NCBI Taxonomy" id="192259"/>
    <lineage>
        <taxon>Eukaryota</taxon>
        <taxon>Viridiplantae</taxon>
        <taxon>Streptophyta</taxon>
        <taxon>Embryophyta</taxon>
        <taxon>Tracheophyta</taxon>
        <taxon>Spermatophyta</taxon>
        <taxon>Magnoliopsida</taxon>
        <taxon>eudicotyledons</taxon>
        <taxon>Gunneridae</taxon>
        <taxon>Pentapetalae</taxon>
        <taxon>asterids</taxon>
        <taxon>lamiids</taxon>
        <taxon>Lamiales</taxon>
        <taxon>Lentibulariaceae</taxon>
        <taxon>Genlisea</taxon>
    </lineage>
</organism>
<feature type="non-terminal residue" evidence="1">
    <location>
        <position position="1"/>
    </location>
</feature>